<dbReference type="RefSeq" id="WP_310072743.1">
    <property type="nucleotide sequence ID" value="NZ_JAVDVX010000004.1"/>
</dbReference>
<evidence type="ECO:0000259" key="1">
    <source>
        <dbReference type="PROSITE" id="PS51186"/>
    </source>
</evidence>
<protein>
    <submittedName>
        <fullName evidence="2">N-acetyltransferase (TIGR04045 family)</fullName>
    </submittedName>
</protein>
<dbReference type="PROSITE" id="PS51186">
    <property type="entry name" value="GNAT"/>
    <property type="match status" value="1"/>
</dbReference>
<dbReference type="EMBL" id="JAVDVX010000004">
    <property type="protein sequence ID" value="MDR7090428.1"/>
    <property type="molecule type" value="Genomic_DNA"/>
</dbReference>
<sequence length="180" mass="20648">MARLQYAFDDQQFTDFRSQHIQVKVAESSWEKQRYFALRKSVFAQEQQILPDNEQDGQDFRAIAIVALATNCAVADDVVGAVRIYQVDDEHDNLWFGGRLCVARAYRGHQSIGKALINEAVSRAKDSGCTRFLANVQPQNETYFRSVHWQTLGTIEVAGRPHVRMQAELEQYPFMPRHLS</sequence>
<comment type="caution">
    <text evidence="2">The sequence shown here is derived from an EMBL/GenBank/DDBJ whole genome shotgun (WGS) entry which is preliminary data.</text>
</comment>
<dbReference type="SUPFAM" id="SSF55729">
    <property type="entry name" value="Acyl-CoA N-acyltransferases (Nat)"/>
    <property type="match status" value="1"/>
</dbReference>
<organism evidence="2 3">
    <name type="scientific">Cellvibrio fibrivorans</name>
    <dbReference type="NCBI Taxonomy" id="126350"/>
    <lineage>
        <taxon>Bacteria</taxon>
        <taxon>Pseudomonadati</taxon>
        <taxon>Pseudomonadota</taxon>
        <taxon>Gammaproteobacteria</taxon>
        <taxon>Cellvibrionales</taxon>
        <taxon>Cellvibrionaceae</taxon>
        <taxon>Cellvibrio</taxon>
    </lineage>
</organism>
<dbReference type="Pfam" id="PF00583">
    <property type="entry name" value="Acetyltransf_1"/>
    <property type="match status" value="1"/>
</dbReference>
<evidence type="ECO:0000313" key="3">
    <source>
        <dbReference type="Proteomes" id="UP001253595"/>
    </source>
</evidence>
<dbReference type="Proteomes" id="UP001253595">
    <property type="component" value="Unassembled WGS sequence"/>
</dbReference>
<dbReference type="InterPro" id="IPR024035">
    <property type="entry name" value="MSMEG_0567_GNAT"/>
</dbReference>
<dbReference type="InterPro" id="IPR000182">
    <property type="entry name" value="GNAT_dom"/>
</dbReference>
<dbReference type="Gene3D" id="3.40.630.30">
    <property type="match status" value="1"/>
</dbReference>
<gene>
    <name evidence="2" type="ORF">J2X05_002452</name>
</gene>
<keyword evidence="3" id="KW-1185">Reference proteome</keyword>
<dbReference type="NCBIfam" id="TIGR04045">
    <property type="entry name" value="MSMEG_0567_GNAT"/>
    <property type="match status" value="1"/>
</dbReference>
<accession>A0ABU1UZ62</accession>
<dbReference type="CDD" id="cd04301">
    <property type="entry name" value="NAT_SF"/>
    <property type="match status" value="1"/>
</dbReference>
<proteinExistence type="predicted"/>
<feature type="domain" description="N-acetyltransferase" evidence="1">
    <location>
        <begin position="21"/>
        <end position="170"/>
    </location>
</feature>
<dbReference type="InterPro" id="IPR016181">
    <property type="entry name" value="Acyl_CoA_acyltransferase"/>
</dbReference>
<name>A0ABU1UZ62_9GAMM</name>
<evidence type="ECO:0000313" key="2">
    <source>
        <dbReference type="EMBL" id="MDR7090428.1"/>
    </source>
</evidence>
<reference evidence="2 3" key="1">
    <citation type="submission" date="2023-07" db="EMBL/GenBank/DDBJ databases">
        <title>Sorghum-associated microbial communities from plants grown in Nebraska, USA.</title>
        <authorList>
            <person name="Schachtman D."/>
        </authorList>
    </citation>
    <scope>NUCLEOTIDE SEQUENCE [LARGE SCALE GENOMIC DNA]</scope>
    <source>
        <strain evidence="2 3">BE190</strain>
    </source>
</reference>